<evidence type="ECO:0000256" key="2">
    <source>
        <dbReference type="SAM" id="MobiDB-lite"/>
    </source>
</evidence>
<dbReference type="GO" id="GO:1990115">
    <property type="term" value="P:RNA polymerase III assembly"/>
    <property type="evidence" value="ECO:0007669"/>
    <property type="project" value="TreeGrafter"/>
</dbReference>
<dbReference type="InterPro" id="IPR011599">
    <property type="entry name" value="PFD_alpha_archaea"/>
</dbReference>
<evidence type="ECO:0000256" key="1">
    <source>
        <dbReference type="ARBA" id="ARBA00010048"/>
    </source>
</evidence>
<evidence type="ECO:0000313" key="4">
    <source>
        <dbReference type="Proteomes" id="UP000301737"/>
    </source>
</evidence>
<feature type="region of interest" description="Disordered" evidence="2">
    <location>
        <begin position="369"/>
        <end position="392"/>
    </location>
</feature>
<dbReference type="GO" id="GO:0006457">
    <property type="term" value="P:protein folding"/>
    <property type="evidence" value="ECO:0007669"/>
    <property type="project" value="InterPro"/>
</dbReference>
<dbReference type="GO" id="GO:1990113">
    <property type="term" value="P:RNA polymerase I assembly"/>
    <property type="evidence" value="ECO:0007669"/>
    <property type="project" value="TreeGrafter"/>
</dbReference>
<feature type="region of interest" description="Disordered" evidence="2">
    <location>
        <begin position="158"/>
        <end position="317"/>
    </location>
</feature>
<feature type="compositionally biased region" description="Basic and acidic residues" evidence="2">
    <location>
        <begin position="408"/>
        <end position="429"/>
    </location>
</feature>
<dbReference type="GO" id="GO:0051082">
    <property type="term" value="F:unfolded protein binding"/>
    <property type="evidence" value="ECO:0007669"/>
    <property type="project" value="InterPro"/>
</dbReference>
<dbReference type="AlphaFoldDB" id="A0A4C2EDZ3"/>
<protein>
    <recommendedName>
        <fullName evidence="5">DUF3835 domain-containing protein</fullName>
    </recommendedName>
</protein>
<feature type="compositionally biased region" description="Basic and acidic residues" evidence="2">
    <location>
        <begin position="175"/>
        <end position="192"/>
    </location>
</feature>
<dbReference type="InterPro" id="IPR009053">
    <property type="entry name" value="Prefoldin"/>
</dbReference>
<dbReference type="Pfam" id="PF02996">
    <property type="entry name" value="Prefoldin"/>
    <property type="match status" value="1"/>
</dbReference>
<feature type="compositionally biased region" description="Basic and acidic residues" evidence="2">
    <location>
        <begin position="198"/>
        <end position="252"/>
    </location>
</feature>
<keyword evidence="4" id="KW-1185">Reference proteome</keyword>
<feature type="compositionally biased region" description="Acidic residues" evidence="2">
    <location>
        <begin position="275"/>
        <end position="305"/>
    </location>
</feature>
<evidence type="ECO:0008006" key="5">
    <source>
        <dbReference type="Google" id="ProtNLM"/>
    </source>
</evidence>
<reference evidence="3 4" key="1">
    <citation type="submission" date="2019-01" db="EMBL/GenBank/DDBJ databases">
        <title>Draft Genome Sequencing of Zygosaccharomyces mellis Ca-7.</title>
        <authorList>
            <person name="Shiwa Y."/>
            <person name="Kanesaki Y."/>
            <person name="Ishige T."/>
            <person name="Mura K."/>
            <person name="Hori T."/>
            <person name="Tamura T."/>
        </authorList>
    </citation>
    <scope>NUCLEOTIDE SEQUENCE [LARGE SCALE GENOMIC DNA]</scope>
    <source>
        <strain evidence="3 4">Ca-7</strain>
    </source>
</reference>
<sequence>MNNLNVLGDSVRDTLGRLRDKQAFLHQHKKYYLSVRSQLLELNTRKDEDDEDDIEEKMLETGLEFNDIIISTKRRIFVSIGYEYFVERNREEAVEFADDKLKLISEAIVQFGGKIQEAELTEKRIKELAEKGDDFDDEFQGDEEEGLPAMEIREELDDAGNVTSSSVTPSANQKTRKELEGTLLGEQRESNERQGLNEFEKNLKGRLVREEEKRQEKEKEKEKQREKQEREKQEREKQEREKREQEERHHQADPPPLVDMENVYTFDDLVREMDERDDLEDQLDEGEYLQSEDEEEDDDDDDDDTFGYSIVPGSMAQGSFMEQIEKLRKGRLPPPKSILKSNVENSRPKKTVGFAENADVHEVENLKEVNRGNRHNPLIQIPDDGSNLSNEEFDGDLFAKLIGVQGPDEIHEKYRQEVETKERQEQEKAHSKKRVSRFKLERVGKEESSVGKQHGEDSPDAVSDIVEKDLDEQDPSAENPVSDVVEKDLDDQDPSAENPVSDVVEKDLDDQDP</sequence>
<dbReference type="GO" id="GO:1990114">
    <property type="term" value="P:RNA polymerase II core complex assembly"/>
    <property type="evidence" value="ECO:0007669"/>
    <property type="project" value="TreeGrafter"/>
</dbReference>
<comment type="caution">
    <text evidence="3">The sequence shown here is derived from an EMBL/GenBank/DDBJ whole genome shotgun (WGS) entry which is preliminary data.</text>
</comment>
<organism evidence="3 4">
    <name type="scientific">Zygosaccharomyces mellis</name>
    <dbReference type="NCBI Taxonomy" id="42258"/>
    <lineage>
        <taxon>Eukaryota</taxon>
        <taxon>Fungi</taxon>
        <taxon>Dikarya</taxon>
        <taxon>Ascomycota</taxon>
        <taxon>Saccharomycotina</taxon>
        <taxon>Saccharomycetes</taxon>
        <taxon>Saccharomycetales</taxon>
        <taxon>Saccharomycetaceae</taxon>
        <taxon>Zygosaccharomyces</taxon>
    </lineage>
</organism>
<feature type="region of interest" description="Disordered" evidence="2">
    <location>
        <begin position="330"/>
        <end position="353"/>
    </location>
</feature>
<accession>A0A4C2EDZ3</accession>
<dbReference type="PANTHER" id="PTHR12674:SF2">
    <property type="entry name" value="PREFOLDIN SUBUNIT 5"/>
    <property type="match status" value="1"/>
</dbReference>
<feature type="compositionally biased region" description="Basic and acidic residues" evidence="2">
    <location>
        <begin position="438"/>
        <end position="457"/>
    </location>
</feature>
<dbReference type="InterPro" id="IPR004127">
    <property type="entry name" value="Prefoldin_subunit_alpha"/>
</dbReference>
<dbReference type="Proteomes" id="UP000301737">
    <property type="component" value="Unassembled WGS sequence"/>
</dbReference>
<gene>
    <name evidence="3" type="ORF">ZYGM_000004</name>
</gene>
<dbReference type="OrthoDB" id="21413at2759"/>
<dbReference type="PANTHER" id="PTHR12674">
    <property type="entry name" value="PREFOLDIN SUBUNIT 5"/>
    <property type="match status" value="1"/>
</dbReference>
<evidence type="ECO:0000313" key="3">
    <source>
        <dbReference type="EMBL" id="GCF01537.1"/>
    </source>
</evidence>
<feature type="compositionally biased region" description="Polar residues" evidence="2">
    <location>
        <begin position="161"/>
        <end position="173"/>
    </location>
</feature>
<dbReference type="GO" id="GO:0016272">
    <property type="term" value="C:prefoldin complex"/>
    <property type="evidence" value="ECO:0007669"/>
    <property type="project" value="InterPro"/>
</dbReference>
<dbReference type="Gene3D" id="1.10.287.370">
    <property type="match status" value="1"/>
</dbReference>
<feature type="non-terminal residue" evidence="3">
    <location>
        <position position="513"/>
    </location>
</feature>
<dbReference type="EMBL" id="BIMX01000035">
    <property type="protein sequence ID" value="GCF01537.1"/>
    <property type="molecule type" value="Genomic_DNA"/>
</dbReference>
<proteinExistence type="inferred from homology"/>
<name>A0A4C2EDZ3_9SACH</name>
<feature type="region of interest" description="Disordered" evidence="2">
    <location>
        <begin position="405"/>
        <end position="513"/>
    </location>
</feature>
<comment type="similarity">
    <text evidence="1">Belongs to the prefoldin subunit alpha family.</text>
</comment>
<dbReference type="SUPFAM" id="SSF46579">
    <property type="entry name" value="Prefoldin"/>
    <property type="match status" value="1"/>
</dbReference>
<dbReference type="GO" id="GO:0005737">
    <property type="term" value="C:cytoplasm"/>
    <property type="evidence" value="ECO:0007669"/>
    <property type="project" value="TreeGrafter"/>
</dbReference>